<feature type="chain" id="PRO_5045587317" evidence="2">
    <location>
        <begin position="31"/>
        <end position="330"/>
    </location>
</feature>
<reference evidence="3" key="1">
    <citation type="submission" date="2022-11" db="EMBL/GenBank/DDBJ databases">
        <title>Isolation and characterization of PLA-degrading bacterium Massilia sp. from Antarctic soil.</title>
        <authorList>
            <person name="Sato K."/>
            <person name="Gomez-Fuentes C."/>
            <person name="Ahmad S.A."/>
            <person name="Zulkharnain A."/>
        </authorList>
    </citation>
    <scope>NUCLEOTIDE SEQUENCE</scope>
    <source>
        <strain evidence="3">N-3</strain>
    </source>
</reference>
<dbReference type="CDD" id="cd13578">
    <property type="entry name" value="PBP2_Bug27"/>
    <property type="match status" value="1"/>
</dbReference>
<dbReference type="PANTHER" id="PTHR42928:SF5">
    <property type="entry name" value="BLR1237 PROTEIN"/>
    <property type="match status" value="1"/>
</dbReference>
<protein>
    <submittedName>
        <fullName evidence="3">MFS transporter</fullName>
    </submittedName>
</protein>
<keyword evidence="2" id="KW-0732">Signal</keyword>
<dbReference type="Gene3D" id="3.40.190.150">
    <property type="entry name" value="Bordetella uptake gene, domain 1"/>
    <property type="match status" value="1"/>
</dbReference>
<dbReference type="InterPro" id="IPR042100">
    <property type="entry name" value="Bug_dom1"/>
</dbReference>
<dbReference type="RefSeq" id="WP_281907608.1">
    <property type="nucleotide sequence ID" value="NZ_AP026966.1"/>
</dbReference>
<sequence>MRQFFGTAGGATFKLACLVAASAISFSALAQNWPSSTVTVVVPWPPGGPSDIAARPLAKGLTQGLGQSFVIDNRAGGGGNIGSAAVTRAKPDGSTLLITSSAPIVINPSLYKNMSFDPLKDLAPVTNLLRVPLVLVAGPGVPAKNLKELMAFIQSKKGQFSYGSSGNGTPQHLTSELFASVAKLQMTHVPYKGSAPAISDLLGGHIPMMFDSTIAIMPHIKSGKVKPIAISSAKRSPLLPDVPTFAEAGLPQIESYAWYGMFAPAKTPANVVAKINAEAIKVMKGPEFQKVLADTGSDFVGDTPANFGKFVQAEHARWSKVVKDSGATVD</sequence>
<dbReference type="PANTHER" id="PTHR42928">
    <property type="entry name" value="TRICARBOXYLATE-BINDING PROTEIN"/>
    <property type="match status" value="1"/>
</dbReference>
<dbReference type="Gene3D" id="3.40.190.10">
    <property type="entry name" value="Periplasmic binding protein-like II"/>
    <property type="match status" value="1"/>
</dbReference>
<dbReference type="InterPro" id="IPR005064">
    <property type="entry name" value="BUG"/>
</dbReference>
<evidence type="ECO:0000256" key="2">
    <source>
        <dbReference type="SAM" id="SignalP"/>
    </source>
</evidence>
<dbReference type="EMBL" id="AP026966">
    <property type="protein sequence ID" value="BDT59070.1"/>
    <property type="molecule type" value="Genomic_DNA"/>
</dbReference>
<evidence type="ECO:0000313" key="4">
    <source>
        <dbReference type="Proteomes" id="UP001163336"/>
    </source>
</evidence>
<comment type="similarity">
    <text evidence="1">Belongs to the UPF0065 (bug) family.</text>
</comment>
<gene>
    <name evidence="3" type="ORF">MasN3_25640</name>
</gene>
<dbReference type="SUPFAM" id="SSF53850">
    <property type="entry name" value="Periplasmic binding protein-like II"/>
    <property type="match status" value="1"/>
</dbReference>
<evidence type="ECO:0000256" key="1">
    <source>
        <dbReference type="ARBA" id="ARBA00006987"/>
    </source>
</evidence>
<dbReference type="Proteomes" id="UP001163336">
    <property type="component" value="Chromosome"/>
</dbReference>
<evidence type="ECO:0000313" key="3">
    <source>
        <dbReference type="EMBL" id="BDT59070.1"/>
    </source>
</evidence>
<dbReference type="PIRSF" id="PIRSF017082">
    <property type="entry name" value="YflP"/>
    <property type="match status" value="1"/>
</dbReference>
<proteinExistence type="inferred from homology"/>
<feature type="signal peptide" evidence="2">
    <location>
        <begin position="1"/>
        <end position="30"/>
    </location>
</feature>
<accession>A0ABM8C744</accession>
<dbReference type="Pfam" id="PF03401">
    <property type="entry name" value="TctC"/>
    <property type="match status" value="1"/>
</dbReference>
<keyword evidence="4" id="KW-1185">Reference proteome</keyword>
<name>A0ABM8C744_9BURK</name>
<organism evidence="3 4">
    <name type="scientific">Massilia varians</name>
    <dbReference type="NCBI Taxonomy" id="457921"/>
    <lineage>
        <taxon>Bacteria</taxon>
        <taxon>Pseudomonadati</taxon>
        <taxon>Pseudomonadota</taxon>
        <taxon>Betaproteobacteria</taxon>
        <taxon>Burkholderiales</taxon>
        <taxon>Oxalobacteraceae</taxon>
        <taxon>Telluria group</taxon>
        <taxon>Massilia</taxon>
    </lineage>
</organism>